<proteinExistence type="predicted"/>
<dbReference type="InterPro" id="IPR000415">
    <property type="entry name" value="Nitroreductase-like"/>
</dbReference>
<dbReference type="EMBL" id="JBEPTQ010000002">
    <property type="protein sequence ID" value="MET4724485.1"/>
    <property type="molecule type" value="Genomic_DNA"/>
</dbReference>
<evidence type="ECO:0000313" key="1">
    <source>
        <dbReference type="EMBL" id="MET4724485.1"/>
    </source>
</evidence>
<organism evidence="1 2">
    <name type="scientific">Bradyrhizobium japonicum</name>
    <dbReference type="NCBI Taxonomy" id="375"/>
    <lineage>
        <taxon>Bacteria</taxon>
        <taxon>Pseudomonadati</taxon>
        <taxon>Pseudomonadota</taxon>
        <taxon>Alphaproteobacteria</taxon>
        <taxon>Hyphomicrobiales</taxon>
        <taxon>Nitrobacteraceae</taxon>
        <taxon>Bradyrhizobium</taxon>
    </lineage>
</organism>
<dbReference type="SUPFAM" id="SSF55469">
    <property type="entry name" value="FMN-dependent nitroreductase-like"/>
    <property type="match status" value="2"/>
</dbReference>
<dbReference type="NCBIfam" id="NF047509">
    <property type="entry name" value="Rv3131_FMN_oxido"/>
    <property type="match status" value="1"/>
</dbReference>
<comment type="caution">
    <text evidence="1">The sequence shown here is derived from an EMBL/GenBank/DDBJ whole genome shotgun (WGS) entry which is preliminary data.</text>
</comment>
<keyword evidence="2" id="KW-1185">Reference proteome</keyword>
<evidence type="ECO:0008006" key="3">
    <source>
        <dbReference type="Google" id="ProtNLM"/>
    </source>
</evidence>
<name>A0ABV2S6Q0_BRAJP</name>
<accession>A0ABV2S6Q0</accession>
<dbReference type="Gene3D" id="3.40.109.10">
    <property type="entry name" value="NADH Oxidase"/>
    <property type="match status" value="1"/>
</dbReference>
<reference evidence="1 2" key="1">
    <citation type="submission" date="2024-06" db="EMBL/GenBank/DDBJ databases">
        <title>Genomic Encyclopedia of Type Strains, Phase V (KMG-V): Genome sequencing to study the core and pangenomes of soil and plant-associated prokaryotes.</title>
        <authorList>
            <person name="Whitman W."/>
        </authorList>
    </citation>
    <scope>NUCLEOTIDE SEQUENCE [LARGE SCALE GENOMIC DNA]</scope>
    <source>
        <strain evidence="1 2">USDA 160</strain>
    </source>
</reference>
<gene>
    <name evidence="1" type="ORF">ABIF63_008591</name>
</gene>
<sequence length="361" mass="39420">MNRRSVLFGTVAMYAARMPMARASQPSTYEEAVHLVWRPLDPARGARELVRAATLAANSHNTQPWRFILSDNVITIRPDLARRCPVVDPDDHHLFASLGCAAENIVQAAPMLGLNANVAVDTANPGSVSIALDRTAPSRHALADAIMQRQCTRAKYDGRAVSSEDLRTVETAGALGGVECFIVTERSRMEAILDYVIQGNTMQMRDPAFMAELISWIRFNDSVAIERLDGLAARSSGNPALPAWLARRLLKFALTEKGENDKYAEHVRSSAGIAVFISPRNDKAGWVAAGRAYQRFALQATMLGIRNALLNQPVEVSSLRPQIADYLGLGVRRPDLIVRFGRGASLPPSLRRPVTAVIDAS</sequence>
<protein>
    <recommendedName>
        <fullName evidence="3">Tat pathway signal protein</fullName>
    </recommendedName>
</protein>
<evidence type="ECO:0000313" key="2">
    <source>
        <dbReference type="Proteomes" id="UP001549291"/>
    </source>
</evidence>
<dbReference type="Proteomes" id="UP001549291">
    <property type="component" value="Unassembled WGS sequence"/>
</dbReference>